<accession>A0AAV7KSS5</accession>
<evidence type="ECO:0000313" key="2">
    <source>
        <dbReference type="EMBL" id="KAJ1082501.1"/>
    </source>
</evidence>
<evidence type="ECO:0000313" key="3">
    <source>
        <dbReference type="Proteomes" id="UP001066276"/>
    </source>
</evidence>
<reference evidence="2" key="1">
    <citation type="journal article" date="2022" name="bioRxiv">
        <title>Sequencing and chromosome-scale assembly of the giantPleurodeles waltlgenome.</title>
        <authorList>
            <person name="Brown T."/>
            <person name="Elewa A."/>
            <person name="Iarovenko S."/>
            <person name="Subramanian E."/>
            <person name="Araus A.J."/>
            <person name="Petzold A."/>
            <person name="Susuki M."/>
            <person name="Suzuki K.-i.T."/>
            <person name="Hayashi T."/>
            <person name="Toyoda A."/>
            <person name="Oliveira C."/>
            <person name="Osipova E."/>
            <person name="Leigh N.D."/>
            <person name="Simon A."/>
            <person name="Yun M.H."/>
        </authorList>
    </citation>
    <scope>NUCLEOTIDE SEQUENCE</scope>
    <source>
        <strain evidence="2">20211129_DDA</strain>
        <tissue evidence="2">Liver</tissue>
    </source>
</reference>
<dbReference type="AlphaFoldDB" id="A0AAV7KSS5"/>
<keyword evidence="3" id="KW-1185">Reference proteome</keyword>
<sequence length="171" mass="18632">MFRLINDLWYSYQSGFISVYLSRRELCQPQHREKKKKNAINSSSRQEERLTRGAGLGALHNPSLSPSLFPGVSPPNLFLVTTRGPLYGRGDPLARRSNCGTAPALSASFPGQGSQVASLVRWEFAVSASTGRHVPPPMPKCFCSIQDACLVMCQALHWAISRTTTVAAGAL</sequence>
<proteinExistence type="predicted"/>
<name>A0AAV7KSS5_PLEWA</name>
<gene>
    <name evidence="2" type="ORF">NDU88_002666</name>
</gene>
<comment type="caution">
    <text evidence="2">The sequence shown here is derived from an EMBL/GenBank/DDBJ whole genome shotgun (WGS) entry which is preliminary data.</text>
</comment>
<dbReference type="Proteomes" id="UP001066276">
    <property type="component" value="Chromosome 12"/>
</dbReference>
<dbReference type="EMBL" id="JANPWB010000016">
    <property type="protein sequence ID" value="KAJ1082501.1"/>
    <property type="molecule type" value="Genomic_DNA"/>
</dbReference>
<evidence type="ECO:0000256" key="1">
    <source>
        <dbReference type="SAM" id="MobiDB-lite"/>
    </source>
</evidence>
<feature type="region of interest" description="Disordered" evidence="1">
    <location>
        <begin position="31"/>
        <end position="50"/>
    </location>
</feature>
<organism evidence="2 3">
    <name type="scientific">Pleurodeles waltl</name>
    <name type="common">Iberian ribbed newt</name>
    <dbReference type="NCBI Taxonomy" id="8319"/>
    <lineage>
        <taxon>Eukaryota</taxon>
        <taxon>Metazoa</taxon>
        <taxon>Chordata</taxon>
        <taxon>Craniata</taxon>
        <taxon>Vertebrata</taxon>
        <taxon>Euteleostomi</taxon>
        <taxon>Amphibia</taxon>
        <taxon>Batrachia</taxon>
        <taxon>Caudata</taxon>
        <taxon>Salamandroidea</taxon>
        <taxon>Salamandridae</taxon>
        <taxon>Pleurodelinae</taxon>
        <taxon>Pleurodeles</taxon>
    </lineage>
</organism>
<protein>
    <submittedName>
        <fullName evidence="2">Uncharacterized protein</fullName>
    </submittedName>
</protein>